<evidence type="ECO:0000256" key="5">
    <source>
        <dbReference type="SAM" id="MobiDB-lite"/>
    </source>
</evidence>
<organism evidence="7 8">
    <name type="scientific">Dolichospermum planctonicum</name>
    <dbReference type="NCBI Taxonomy" id="136072"/>
    <lineage>
        <taxon>Bacteria</taxon>
        <taxon>Bacillati</taxon>
        <taxon>Cyanobacteriota</taxon>
        <taxon>Cyanophyceae</taxon>
        <taxon>Nostocales</taxon>
        <taxon>Aphanizomenonaceae</taxon>
        <taxon>Dolichospermum</taxon>
    </lineage>
</organism>
<dbReference type="GO" id="GO:0008932">
    <property type="term" value="F:lytic endotransglycosylase activity"/>
    <property type="evidence" value="ECO:0007669"/>
    <property type="project" value="UniProtKB-UniRule"/>
</dbReference>
<dbReference type="CDD" id="cd22268">
    <property type="entry name" value="DPBB_RlpA-like"/>
    <property type="match status" value="1"/>
</dbReference>
<reference evidence="8" key="1">
    <citation type="submission" date="2019-02" db="EMBL/GenBank/DDBJ databases">
        <title>Draft genome sequence of Dolichospermum planctonicum NIES-80.</title>
        <authorList>
            <person name="Yamaguchi H."/>
            <person name="Suzuki S."/>
            <person name="Kawachi M."/>
        </authorList>
    </citation>
    <scope>NUCLEOTIDE SEQUENCE [LARGE SCALE GENOMIC DNA]</scope>
    <source>
        <strain evidence="8">NIES-80</strain>
    </source>
</reference>
<dbReference type="PANTHER" id="PTHR34183:SF8">
    <property type="entry name" value="ENDOLYTIC PEPTIDOGLYCAN TRANSGLYCOSYLASE RLPA-RELATED"/>
    <property type="match status" value="1"/>
</dbReference>
<dbReference type="Proteomes" id="UP000299367">
    <property type="component" value="Unassembled WGS sequence"/>
</dbReference>
<keyword evidence="7" id="KW-0449">Lipoprotein</keyword>
<keyword evidence="2 3" id="KW-0961">Cell wall biogenesis/degradation</keyword>
<dbReference type="InterPro" id="IPR012997">
    <property type="entry name" value="RplA"/>
</dbReference>
<accession>A0A480ABV5</accession>
<evidence type="ECO:0000313" key="7">
    <source>
        <dbReference type="EMBL" id="GCL42595.1"/>
    </source>
</evidence>
<keyword evidence="1 3" id="KW-0456">Lyase</keyword>
<protein>
    <recommendedName>
        <fullName evidence="3">Probable endolytic peptidoglycan transglycosylase RlpA</fullName>
        <ecNumber evidence="3">4.2.2.-</ecNumber>
    </recommendedName>
</protein>
<dbReference type="Gene3D" id="2.40.40.10">
    <property type="entry name" value="RlpA-like domain"/>
    <property type="match status" value="1"/>
</dbReference>
<evidence type="ECO:0000256" key="1">
    <source>
        <dbReference type="ARBA" id="ARBA00023239"/>
    </source>
</evidence>
<dbReference type="SUPFAM" id="SSF50685">
    <property type="entry name" value="Barwin-like endoglucanases"/>
    <property type="match status" value="1"/>
</dbReference>
<dbReference type="InterPro" id="IPR034718">
    <property type="entry name" value="RlpA"/>
</dbReference>
<dbReference type="HAMAP" id="MF_02071">
    <property type="entry name" value="RlpA"/>
    <property type="match status" value="1"/>
</dbReference>
<evidence type="ECO:0000259" key="6">
    <source>
        <dbReference type="Pfam" id="PF03330"/>
    </source>
</evidence>
<dbReference type="Pfam" id="PF03330">
    <property type="entry name" value="DPBB_1"/>
    <property type="match status" value="1"/>
</dbReference>
<dbReference type="AlphaFoldDB" id="A0A480ABV5"/>
<dbReference type="NCBIfam" id="TIGR00413">
    <property type="entry name" value="rlpA"/>
    <property type="match status" value="1"/>
</dbReference>
<evidence type="ECO:0000313" key="8">
    <source>
        <dbReference type="Proteomes" id="UP000299367"/>
    </source>
</evidence>
<dbReference type="InterPro" id="IPR009009">
    <property type="entry name" value="RlpA-like_DPBB"/>
</dbReference>
<feature type="domain" description="RlpA-like protein double-psi beta-barrel" evidence="6">
    <location>
        <begin position="334"/>
        <end position="421"/>
    </location>
</feature>
<evidence type="ECO:0000256" key="4">
    <source>
        <dbReference type="RuleBase" id="RU003495"/>
    </source>
</evidence>
<gene>
    <name evidence="3" type="primary">rlpA</name>
    <name evidence="7" type="ORF">NIES80_23010</name>
</gene>
<evidence type="ECO:0000256" key="2">
    <source>
        <dbReference type="ARBA" id="ARBA00023316"/>
    </source>
</evidence>
<dbReference type="EMBL" id="BJCF01000023">
    <property type="protein sequence ID" value="GCL42595.1"/>
    <property type="molecule type" value="Genomic_DNA"/>
</dbReference>
<dbReference type="GO" id="GO:0071555">
    <property type="term" value="P:cell wall organization"/>
    <property type="evidence" value="ECO:0007669"/>
    <property type="project" value="UniProtKB-KW"/>
</dbReference>
<dbReference type="PANTHER" id="PTHR34183">
    <property type="entry name" value="ENDOLYTIC PEPTIDOGLYCAN TRANSGLYCOSYLASE RLPA"/>
    <property type="match status" value="1"/>
</dbReference>
<proteinExistence type="inferred from homology"/>
<evidence type="ECO:0000256" key="3">
    <source>
        <dbReference type="HAMAP-Rule" id="MF_02071"/>
    </source>
</evidence>
<comment type="similarity">
    <text evidence="3 4">Belongs to the RlpA family.</text>
</comment>
<dbReference type="EC" id="4.2.2.-" evidence="3"/>
<comment type="function">
    <text evidence="3">Lytic transglycosylase with a strong preference for naked glycan strands that lack stem peptides.</text>
</comment>
<dbReference type="GO" id="GO:0000270">
    <property type="term" value="P:peptidoglycan metabolic process"/>
    <property type="evidence" value="ECO:0007669"/>
    <property type="project" value="UniProtKB-UniRule"/>
</dbReference>
<sequence>MQSGSGTGSSLQVLSPSQVKNPTKKNLSSQVALKIGRMNQRHLWNTVVAQTILTLTVLGLPSVARSQASEGSSPTLAKSSASDAVKVGEYQLPTEQPISEPVIARIQPHSIRGLQAATLYVRDTPVLTFLGSARVTNKKIKIGVIGNNQSFNSDSGVATEPGKFASFSNTDNTININKQVGSIDNDPVQKASVIAARINELVENNVDASKITVSWKIADAPATNNKAYKNGLSVRRPSGDSYGSLRDRYTITIDGQELVEVNKTTRLSANINGNRKTPATNLAQDALEATNRLRRLMGNANPIKEIANLPAGKSLSTPKLSQKIAFGRVNINFRGIASWYGYDGSGNRTASGERYNPEGLTAAHRSLPMGTKIRVTNTRNGRSVVVRINDRGPYIRGRIIDLSAGAARLLGMIGSGLAPVSLEVLGR</sequence>
<feature type="region of interest" description="Disordered" evidence="5">
    <location>
        <begin position="1"/>
        <end position="26"/>
    </location>
</feature>
<name>A0A480ABV5_9CYAN</name>
<dbReference type="InterPro" id="IPR036908">
    <property type="entry name" value="RlpA-like_sf"/>
</dbReference>
<comment type="caution">
    <text evidence="7">The sequence shown here is derived from an EMBL/GenBank/DDBJ whole genome shotgun (WGS) entry which is preliminary data.</text>
</comment>